<reference evidence="2" key="1">
    <citation type="submission" date="2020-12" db="EMBL/GenBank/DDBJ databases">
        <title>Metabolic potential, ecology and presence of endohyphal bacteria is reflected in genomic diversity of Mucoromycotina.</title>
        <authorList>
            <person name="Muszewska A."/>
            <person name="Okrasinska A."/>
            <person name="Steczkiewicz K."/>
            <person name="Drgas O."/>
            <person name="Orlowska M."/>
            <person name="Perlinska-Lenart U."/>
            <person name="Aleksandrzak-Piekarczyk T."/>
            <person name="Szatraj K."/>
            <person name="Zielenkiewicz U."/>
            <person name="Pilsyk S."/>
            <person name="Malc E."/>
            <person name="Mieczkowski P."/>
            <person name="Kruszewska J.S."/>
            <person name="Biernat P."/>
            <person name="Pawlowska J."/>
        </authorList>
    </citation>
    <scope>NUCLEOTIDE SEQUENCE</scope>
    <source>
        <strain evidence="2">WA0000051536</strain>
    </source>
</reference>
<dbReference type="CDD" id="cd18090">
    <property type="entry name" value="Arginine_MT_Sfm1"/>
    <property type="match status" value="1"/>
</dbReference>
<accession>A0A8H7URL1</accession>
<dbReference type="InterPro" id="IPR007364">
    <property type="entry name" value="SFM1-like"/>
</dbReference>
<dbReference type="InterPro" id="IPR049500">
    <property type="entry name" value="Peptidase_M50B-like"/>
</dbReference>
<feature type="transmembrane region" description="Helical" evidence="1">
    <location>
        <begin position="120"/>
        <end position="150"/>
    </location>
</feature>
<evidence type="ECO:0000256" key="1">
    <source>
        <dbReference type="SAM" id="Phobius"/>
    </source>
</evidence>
<dbReference type="AlphaFoldDB" id="A0A8H7URL1"/>
<keyword evidence="1" id="KW-0472">Membrane</keyword>
<dbReference type="EMBL" id="JAEPRA010000002">
    <property type="protein sequence ID" value="KAG2188379.1"/>
    <property type="molecule type" value="Genomic_DNA"/>
</dbReference>
<keyword evidence="1" id="KW-0812">Transmembrane</keyword>
<dbReference type="GO" id="GO:0008168">
    <property type="term" value="F:methyltransferase activity"/>
    <property type="evidence" value="ECO:0007669"/>
    <property type="project" value="InterPro"/>
</dbReference>
<dbReference type="Pfam" id="PF04252">
    <property type="entry name" value="SFM1-like"/>
    <property type="match status" value="1"/>
</dbReference>
<evidence type="ECO:0008006" key="4">
    <source>
        <dbReference type="Google" id="ProtNLM"/>
    </source>
</evidence>
<name>A0A8H7URL1_9FUNG</name>
<keyword evidence="1" id="KW-1133">Transmembrane helix</keyword>
<dbReference type="OrthoDB" id="40823at2759"/>
<gene>
    <name evidence="2" type="ORF">INT44_001132</name>
</gene>
<protein>
    <recommendedName>
        <fullName evidence="4">DUF431-domain-containing protein</fullName>
    </recommendedName>
</protein>
<feature type="transmembrane region" description="Helical" evidence="1">
    <location>
        <begin position="36"/>
        <end position="56"/>
    </location>
</feature>
<dbReference type="Proteomes" id="UP000612746">
    <property type="component" value="Unassembled WGS sequence"/>
</dbReference>
<evidence type="ECO:0000313" key="3">
    <source>
        <dbReference type="Proteomes" id="UP000612746"/>
    </source>
</evidence>
<sequence length="459" mass="51113">MPPVSTDSQYDHYLVARQNVADQAASGLTPTSDQRTILIIIGVYIAAILVLWNMPIAKIILAPFKLLTVGLHEFSHAAVGCCTCAKIDSIEIDPDEGGVTRMRGGIQMCTLPAGYLGSSLIGAILVMCGFNILASKIASIFLGVCLLFTLWWAKNWLTRAIGVVFIGLMVFLWWLAHGAGLKYFVLFIGVMSSLYCLWDILDDLVFRKAYESDASKFAKVCGGGCMSSRAWGVIWFFISLIFLVSGILIGLAAFKEHLEDGMHEWCTLEYKHMLTNVGADNLYFSGLSDECKANMPEELKVAHCHSEDVLHIPGLKLEEVCLLDPQGKSELSPEDGDKFKYFLFGGILGDDPPQDRTKELRKLGFEGRRLGPVQMTTDTAVNVTKRVVVDKVPMEEIPYIDHPEIFFSKRESVTMPFRYIIEEKEVTVDGQTKTIKKPLMPPGMLELIKKDNEMSLDDF</sequence>
<dbReference type="Pfam" id="PF13398">
    <property type="entry name" value="Peptidase_M50B"/>
    <property type="match status" value="1"/>
</dbReference>
<feature type="transmembrane region" description="Helical" evidence="1">
    <location>
        <begin position="233"/>
        <end position="254"/>
    </location>
</feature>
<keyword evidence="3" id="KW-1185">Reference proteome</keyword>
<comment type="caution">
    <text evidence="2">The sequence shown here is derived from an EMBL/GenBank/DDBJ whole genome shotgun (WGS) entry which is preliminary data.</text>
</comment>
<feature type="transmembrane region" description="Helical" evidence="1">
    <location>
        <begin position="156"/>
        <end position="176"/>
    </location>
</feature>
<dbReference type="PANTHER" id="PTHR33979">
    <property type="entry name" value="OS02G0221600 PROTEIN"/>
    <property type="match status" value="1"/>
</dbReference>
<feature type="transmembrane region" description="Helical" evidence="1">
    <location>
        <begin position="183"/>
        <end position="201"/>
    </location>
</feature>
<proteinExistence type="predicted"/>
<evidence type="ECO:0000313" key="2">
    <source>
        <dbReference type="EMBL" id="KAG2188379.1"/>
    </source>
</evidence>
<dbReference type="PANTHER" id="PTHR33979:SF2">
    <property type="entry name" value="PEPTIDASE M50B-LIKE-DOMAIN-CONTAINING PROTEIN"/>
    <property type="match status" value="1"/>
</dbReference>
<organism evidence="2 3">
    <name type="scientific">Umbelopsis vinacea</name>
    <dbReference type="NCBI Taxonomy" id="44442"/>
    <lineage>
        <taxon>Eukaryota</taxon>
        <taxon>Fungi</taxon>
        <taxon>Fungi incertae sedis</taxon>
        <taxon>Mucoromycota</taxon>
        <taxon>Mucoromycotina</taxon>
        <taxon>Umbelopsidomycetes</taxon>
        <taxon>Umbelopsidales</taxon>
        <taxon>Umbelopsidaceae</taxon>
        <taxon>Umbelopsis</taxon>
    </lineage>
</organism>